<evidence type="ECO:0000313" key="2">
    <source>
        <dbReference type="EMBL" id="MBP1907282.1"/>
    </source>
</evidence>
<protein>
    <submittedName>
        <fullName evidence="2">Ribosomal protein S18 acetylase RimI-like enzyme</fullName>
    </submittedName>
</protein>
<sequence length="284" mass="33199">MKHNILHLQHIVEQHDNLSLKLNWDMLEARDDNENSFYHLHEGQLVGFLALYPFGDKVEVCGMVHPDYRRQGIFTKLIKESITMKLEQQYKEILLNTPANSSSGVAFLRQIPCQLGYTEYQMKYYPLEKTAGTAQNDNHLNQSIKLDPYQPELHQHFFAQLDVDGFGESEDVAIEYYEKLSFIDQSQYFVVMKEDQAVGKIRISHESKDEVWLYGFVISAAMRGQGIGRVVLEHIVERESKLGVNVWLEVALNNDHARYLYESVGFQVQHEQSYYKWSRSFFYS</sequence>
<accession>A0ABS4FXH5</accession>
<feature type="domain" description="N-acetyltransferase" evidence="1">
    <location>
        <begin position="144"/>
        <end position="284"/>
    </location>
</feature>
<evidence type="ECO:0000313" key="3">
    <source>
        <dbReference type="Proteomes" id="UP001519272"/>
    </source>
</evidence>
<dbReference type="Pfam" id="PF00583">
    <property type="entry name" value="Acetyltransf_1"/>
    <property type="match status" value="2"/>
</dbReference>
<dbReference type="CDD" id="cd04301">
    <property type="entry name" value="NAT_SF"/>
    <property type="match status" value="2"/>
</dbReference>
<dbReference type="InterPro" id="IPR016181">
    <property type="entry name" value="Acyl_CoA_acyltransferase"/>
</dbReference>
<dbReference type="RefSeq" id="WP_210090864.1">
    <property type="nucleotide sequence ID" value="NZ_JAGGKG010000024.1"/>
</dbReference>
<dbReference type="InterPro" id="IPR050276">
    <property type="entry name" value="MshD_Acetyltransferase"/>
</dbReference>
<dbReference type="EMBL" id="JAGGKG010000024">
    <property type="protein sequence ID" value="MBP1907282.1"/>
    <property type="molecule type" value="Genomic_DNA"/>
</dbReference>
<comment type="caution">
    <text evidence="2">The sequence shown here is derived from an EMBL/GenBank/DDBJ whole genome shotgun (WGS) entry which is preliminary data.</text>
</comment>
<dbReference type="PANTHER" id="PTHR43617">
    <property type="entry name" value="L-AMINO ACID N-ACETYLTRANSFERASE"/>
    <property type="match status" value="1"/>
</dbReference>
<evidence type="ECO:0000259" key="1">
    <source>
        <dbReference type="PROSITE" id="PS51186"/>
    </source>
</evidence>
<name>A0ABS4FXH5_9BACL</name>
<organism evidence="2 3">
    <name type="scientific">Paenibacillus turicensis</name>
    <dbReference type="NCBI Taxonomy" id="160487"/>
    <lineage>
        <taxon>Bacteria</taxon>
        <taxon>Bacillati</taxon>
        <taxon>Bacillota</taxon>
        <taxon>Bacilli</taxon>
        <taxon>Bacillales</taxon>
        <taxon>Paenibacillaceae</taxon>
        <taxon>Paenibacillus</taxon>
    </lineage>
</organism>
<feature type="domain" description="N-acetyltransferase" evidence="1">
    <location>
        <begin position="1"/>
        <end position="132"/>
    </location>
</feature>
<gene>
    <name evidence="2" type="ORF">J2Z32_003957</name>
</gene>
<dbReference type="InterPro" id="IPR000182">
    <property type="entry name" value="GNAT_dom"/>
</dbReference>
<dbReference type="PANTHER" id="PTHR43617:SF20">
    <property type="entry name" value="N-ALPHA-ACETYLTRANSFERASE RIMI"/>
    <property type="match status" value="1"/>
</dbReference>
<reference evidence="2 3" key="1">
    <citation type="submission" date="2021-03" db="EMBL/GenBank/DDBJ databases">
        <title>Genomic Encyclopedia of Type Strains, Phase IV (KMG-IV): sequencing the most valuable type-strain genomes for metagenomic binning, comparative biology and taxonomic classification.</title>
        <authorList>
            <person name="Goeker M."/>
        </authorList>
    </citation>
    <scope>NUCLEOTIDE SEQUENCE [LARGE SCALE GENOMIC DNA]</scope>
    <source>
        <strain evidence="2 3">DSM 14349</strain>
    </source>
</reference>
<dbReference type="Proteomes" id="UP001519272">
    <property type="component" value="Unassembled WGS sequence"/>
</dbReference>
<keyword evidence="3" id="KW-1185">Reference proteome</keyword>
<dbReference type="Gene3D" id="3.40.630.30">
    <property type="match status" value="2"/>
</dbReference>
<dbReference type="SUPFAM" id="SSF55729">
    <property type="entry name" value="Acyl-CoA N-acyltransferases (Nat)"/>
    <property type="match status" value="2"/>
</dbReference>
<proteinExistence type="predicted"/>
<dbReference type="PROSITE" id="PS51186">
    <property type="entry name" value="GNAT"/>
    <property type="match status" value="2"/>
</dbReference>